<name>A0A087DI37_9BIFI</name>
<dbReference type="EMBL" id="JGZO01000004">
    <property type="protein sequence ID" value="KFI95187.1"/>
    <property type="molecule type" value="Genomic_DNA"/>
</dbReference>
<keyword evidence="2" id="KW-1185">Reference proteome</keyword>
<accession>A0A087DI37</accession>
<dbReference type="Proteomes" id="UP000029033">
    <property type="component" value="Unassembled WGS sequence"/>
</dbReference>
<organism evidence="1 2">
    <name type="scientific">Bifidobacterium scardovii</name>
    <dbReference type="NCBI Taxonomy" id="158787"/>
    <lineage>
        <taxon>Bacteria</taxon>
        <taxon>Bacillati</taxon>
        <taxon>Actinomycetota</taxon>
        <taxon>Actinomycetes</taxon>
        <taxon>Bifidobacteriales</taxon>
        <taxon>Bifidobacteriaceae</taxon>
        <taxon>Bifidobacterium</taxon>
    </lineage>
</organism>
<dbReference type="AlphaFoldDB" id="A0A087DI37"/>
<dbReference type="RefSeq" id="WP_033519681.1">
    <property type="nucleotide sequence ID" value="NZ_CAUPKV010000009.1"/>
</dbReference>
<evidence type="ECO:0000313" key="1">
    <source>
        <dbReference type="EMBL" id="KFI95187.1"/>
    </source>
</evidence>
<evidence type="ECO:0000313" key="2">
    <source>
        <dbReference type="Proteomes" id="UP000029033"/>
    </source>
</evidence>
<gene>
    <name evidence="1" type="ORF">BSCA_1005</name>
</gene>
<protein>
    <submittedName>
        <fullName evidence="1">Mobile element protein</fullName>
    </submittedName>
</protein>
<sequence length="184" mass="19943">MASNDTPGLTPLVSVEQLAAKTGAKPDDDRLRLAADMASARFREQTGNPISLTEETIVMDSPGCRTLVLPVWPVSDVRDLRIAGNPVDDYEWTHDGMIRARDPLPDLWRGITLTYTHGYDPIPQGIQDVVLEQAQAMVELLPTVVSYTTGAESRQYSSALTVGTTAQWAAMVARYSIGRGANAG</sequence>
<dbReference type="OrthoDB" id="4198058at2"/>
<dbReference type="STRING" id="158787.BSCA_1005"/>
<dbReference type="eggNOG" id="ENOG5030RPJ">
    <property type="taxonomic scope" value="Bacteria"/>
</dbReference>
<proteinExistence type="predicted"/>
<dbReference type="GeneID" id="85165992"/>
<comment type="caution">
    <text evidence="1">The sequence shown here is derived from an EMBL/GenBank/DDBJ whole genome shotgun (WGS) entry which is preliminary data.</text>
</comment>
<reference evidence="1 2" key="1">
    <citation type="submission" date="2014-03" db="EMBL/GenBank/DDBJ databases">
        <title>Genomics of Bifidobacteria.</title>
        <authorList>
            <person name="Ventura M."/>
            <person name="Milani C."/>
            <person name="Lugli G.A."/>
        </authorList>
    </citation>
    <scope>NUCLEOTIDE SEQUENCE [LARGE SCALE GENOMIC DNA]</scope>
    <source>
        <strain evidence="1 2">LMG 21589</strain>
    </source>
</reference>